<dbReference type="Proteomes" id="UP001149079">
    <property type="component" value="Unassembled WGS sequence"/>
</dbReference>
<evidence type="ECO:0000313" key="5">
    <source>
        <dbReference type="Proteomes" id="UP001149079"/>
    </source>
</evidence>
<feature type="region of interest" description="Disordered" evidence="1">
    <location>
        <begin position="309"/>
        <end position="334"/>
    </location>
</feature>
<gene>
    <name evidence="4" type="ORF">N7515_001166</name>
</gene>
<feature type="compositionally biased region" description="Low complexity" evidence="1">
    <location>
        <begin position="268"/>
        <end position="283"/>
    </location>
</feature>
<dbReference type="GO" id="GO:0001402">
    <property type="term" value="P:signal transduction involved in filamentous growth"/>
    <property type="evidence" value="ECO:0007669"/>
    <property type="project" value="TreeGrafter"/>
</dbReference>
<dbReference type="GeneID" id="81401080"/>
<feature type="chain" id="PRO_5040887719" evidence="3">
    <location>
        <begin position="24"/>
        <end position="807"/>
    </location>
</feature>
<name>A0A9W9HGR1_9EURO</name>
<keyword evidence="3" id="KW-0732">Signal</keyword>
<dbReference type="GO" id="GO:0030010">
    <property type="term" value="P:establishment of cell polarity"/>
    <property type="evidence" value="ECO:0007669"/>
    <property type="project" value="TreeGrafter"/>
</dbReference>
<feature type="region of interest" description="Disordered" evidence="1">
    <location>
        <begin position="243"/>
        <end position="285"/>
    </location>
</feature>
<feature type="region of interest" description="Disordered" evidence="1">
    <location>
        <begin position="107"/>
        <end position="166"/>
    </location>
</feature>
<dbReference type="GO" id="GO:0005576">
    <property type="term" value="C:extracellular region"/>
    <property type="evidence" value="ECO:0007669"/>
    <property type="project" value="TreeGrafter"/>
</dbReference>
<evidence type="ECO:0000256" key="1">
    <source>
        <dbReference type="SAM" id="MobiDB-lite"/>
    </source>
</evidence>
<reference evidence="4" key="2">
    <citation type="journal article" date="2023" name="IMA Fungus">
        <title>Comparative genomic study of the Penicillium genus elucidates a diverse pangenome and 15 lateral gene transfer events.</title>
        <authorList>
            <person name="Petersen C."/>
            <person name="Sorensen T."/>
            <person name="Nielsen M.R."/>
            <person name="Sondergaard T.E."/>
            <person name="Sorensen J.L."/>
            <person name="Fitzpatrick D.A."/>
            <person name="Frisvad J.C."/>
            <person name="Nielsen K.L."/>
        </authorList>
    </citation>
    <scope>NUCLEOTIDE SEQUENCE</scope>
    <source>
        <strain evidence="4">IBT 22155</strain>
    </source>
</reference>
<dbReference type="RefSeq" id="XP_056527076.1">
    <property type="nucleotide sequence ID" value="XM_056661910.1"/>
</dbReference>
<sequence>MPPETVLILIIFLFIYKMKPVEGQDIPHMERPRGSPQGLIKRRRRNQHYTSISGSEFLPNAALSDPISTQSSFPQPLVLSTLTRSSVAHIEQGDKTAVEVTPVGLRSSGVSHRTTGTTIIRGDPAATTTAAPKEISVSRTGKTRKSYETAPTDAGTTSKQGPTFGSSITASITPALSTLPTSPRDNLVDDVDAGVHNFIGSSTSSSASWSVYTVSPSTAPLAKVLNLPSSYAWATSTASMLGSSKTGSDSLLDSSTSGPASARPDKVSYPSNQSTSSSDSSNSTFLGQIMTSSESEFFDLLGLTDKASTGSSTTAHLSPDTSKSSSSDSSPSSIPVELLASTALLLAPTPAPTETSVSGGTLDEYILGVGFLLSADSPEASSTAVSMTAPMLDGNVLSSESNVLIPTLILGDSATAFCPTPAATSGAISIPKTRKSGYTSPIASESDTGPGTCVGTSTCSSVAWAALWEITASVPKSDSPTTSVFLHGSTSDVNITKFRVNTETFQSILATASNSDDTAWMPSTLLFSPDIPAIESSTSVLTEKPQQTPLPGSITLSDVVTKAPSNSILLQLGFDSQLPWPFVATTPLSSSQIFNYTPQAIENALPTHSAKNIAVMFALQPYYNWQTAGYNATLAIFYFPLDNVNTLRGLKVNPTSALYSQSNKNIQSLMAMVDPTIPLEFSGNYPIGGSNSNAGGGGTGSGRNGSPASGNIYSDGSASNFKINAGSIGVVIGAVAGAGAYGAGMFWLARHYRKRKRFHQRSGSSVNHMGQGNSVCGQRADRRVRRGHGRSQKISVPTMAENSLGRD</sequence>
<feature type="compositionally biased region" description="Polar residues" evidence="1">
    <location>
        <begin position="761"/>
        <end position="776"/>
    </location>
</feature>
<feature type="compositionally biased region" description="Polar residues" evidence="1">
    <location>
        <begin position="108"/>
        <end position="118"/>
    </location>
</feature>
<feature type="region of interest" description="Disordered" evidence="1">
    <location>
        <begin position="759"/>
        <end position="807"/>
    </location>
</feature>
<feature type="compositionally biased region" description="Basic residues" evidence="1">
    <location>
        <begin position="782"/>
        <end position="791"/>
    </location>
</feature>
<dbReference type="GO" id="GO:0005886">
    <property type="term" value="C:plasma membrane"/>
    <property type="evidence" value="ECO:0007669"/>
    <property type="project" value="InterPro"/>
</dbReference>
<dbReference type="EMBL" id="JAPQKL010000001">
    <property type="protein sequence ID" value="KAJ5146602.1"/>
    <property type="molecule type" value="Genomic_DNA"/>
</dbReference>
<feature type="compositionally biased region" description="Low complexity" evidence="1">
    <location>
        <begin position="243"/>
        <end position="258"/>
    </location>
</feature>
<dbReference type="AlphaFoldDB" id="A0A9W9HGR1"/>
<dbReference type="GO" id="GO:0009986">
    <property type="term" value="C:cell surface"/>
    <property type="evidence" value="ECO:0007669"/>
    <property type="project" value="TreeGrafter"/>
</dbReference>
<dbReference type="PANTHER" id="PTHR35778">
    <property type="entry name" value="SIGNALING MUCIN HKR1-RELATED"/>
    <property type="match status" value="1"/>
</dbReference>
<feature type="compositionally biased region" description="Polar residues" evidence="1">
    <location>
        <begin position="154"/>
        <end position="166"/>
    </location>
</feature>
<evidence type="ECO:0000256" key="3">
    <source>
        <dbReference type="SAM" id="SignalP"/>
    </source>
</evidence>
<keyword evidence="2" id="KW-1133">Transmembrane helix</keyword>
<dbReference type="GO" id="GO:0031505">
    <property type="term" value="P:fungal-type cell wall organization"/>
    <property type="evidence" value="ECO:0007669"/>
    <property type="project" value="TreeGrafter"/>
</dbReference>
<dbReference type="GO" id="GO:0005034">
    <property type="term" value="F:osmosensor activity"/>
    <property type="evidence" value="ECO:0007669"/>
    <property type="project" value="InterPro"/>
</dbReference>
<proteinExistence type="predicted"/>
<dbReference type="GO" id="GO:0006972">
    <property type="term" value="P:hyperosmotic response"/>
    <property type="evidence" value="ECO:0007669"/>
    <property type="project" value="TreeGrafter"/>
</dbReference>
<feature type="signal peptide" evidence="3">
    <location>
        <begin position="1"/>
        <end position="23"/>
    </location>
</feature>
<dbReference type="InterPro" id="IPR039295">
    <property type="entry name" value="MSB2"/>
</dbReference>
<keyword evidence="5" id="KW-1185">Reference proteome</keyword>
<comment type="caution">
    <text evidence="4">The sequence shown here is derived from an EMBL/GenBank/DDBJ whole genome shotgun (WGS) entry which is preliminary data.</text>
</comment>
<keyword evidence="2" id="KW-0812">Transmembrane</keyword>
<organism evidence="4 5">
    <name type="scientific">Penicillium bovifimosum</name>
    <dbReference type="NCBI Taxonomy" id="126998"/>
    <lineage>
        <taxon>Eukaryota</taxon>
        <taxon>Fungi</taxon>
        <taxon>Dikarya</taxon>
        <taxon>Ascomycota</taxon>
        <taxon>Pezizomycotina</taxon>
        <taxon>Eurotiomycetes</taxon>
        <taxon>Eurotiomycetidae</taxon>
        <taxon>Eurotiales</taxon>
        <taxon>Aspergillaceae</taxon>
        <taxon>Penicillium</taxon>
    </lineage>
</organism>
<dbReference type="GO" id="GO:0030427">
    <property type="term" value="C:site of polarized growth"/>
    <property type="evidence" value="ECO:0007669"/>
    <property type="project" value="TreeGrafter"/>
</dbReference>
<reference evidence="4" key="1">
    <citation type="submission" date="2022-11" db="EMBL/GenBank/DDBJ databases">
        <authorList>
            <person name="Petersen C."/>
        </authorList>
    </citation>
    <scope>NUCLEOTIDE SEQUENCE</scope>
    <source>
        <strain evidence="4">IBT 22155</strain>
    </source>
</reference>
<dbReference type="GO" id="GO:0007232">
    <property type="term" value="P:osmosensory signaling pathway via Sho1 osmosensor"/>
    <property type="evidence" value="ECO:0007669"/>
    <property type="project" value="InterPro"/>
</dbReference>
<evidence type="ECO:0000256" key="2">
    <source>
        <dbReference type="SAM" id="Phobius"/>
    </source>
</evidence>
<accession>A0A9W9HGR1</accession>
<protein>
    <submittedName>
        <fullName evidence="4">Uncharacterized protein</fullName>
    </submittedName>
</protein>
<dbReference type="PANTHER" id="PTHR35778:SF1">
    <property type="entry name" value="SIGNALING MUCIN HKR1-RELATED"/>
    <property type="match status" value="1"/>
</dbReference>
<feature type="transmembrane region" description="Helical" evidence="2">
    <location>
        <begin position="728"/>
        <end position="749"/>
    </location>
</feature>
<feature type="compositionally biased region" description="Low complexity" evidence="1">
    <location>
        <begin position="318"/>
        <end position="334"/>
    </location>
</feature>
<evidence type="ECO:0000313" key="4">
    <source>
        <dbReference type="EMBL" id="KAJ5146602.1"/>
    </source>
</evidence>
<keyword evidence="2" id="KW-0472">Membrane</keyword>
<dbReference type="OrthoDB" id="3366093at2759"/>